<dbReference type="InterPro" id="IPR046667">
    <property type="entry name" value="DUF6537"/>
</dbReference>
<dbReference type="Gene3D" id="3.40.920.10">
    <property type="entry name" value="Pyruvate-ferredoxin oxidoreductase, PFOR, domain III"/>
    <property type="match status" value="1"/>
</dbReference>
<evidence type="ECO:0000313" key="10">
    <source>
        <dbReference type="EMBL" id="MCF3946296.1"/>
    </source>
</evidence>
<dbReference type="InterPro" id="IPR019752">
    <property type="entry name" value="Pyrv/ketoisovalerate_OxRed_cat"/>
</dbReference>
<accession>A0ABS9DU91</accession>
<reference evidence="10 11" key="1">
    <citation type="submission" date="2022-01" db="EMBL/GenBank/DDBJ databases">
        <authorList>
            <person name="Won M."/>
            <person name="Kim S.-J."/>
            <person name="Kwon S.-W."/>
        </authorList>
    </citation>
    <scope>NUCLEOTIDE SEQUENCE [LARGE SCALE GENOMIC DNA]</scope>
    <source>
        <strain evidence="10 11">KCTC 23505</strain>
    </source>
</reference>
<dbReference type="InterPro" id="IPR029061">
    <property type="entry name" value="THDP-binding"/>
</dbReference>
<feature type="domain" description="DUF6537" evidence="9">
    <location>
        <begin position="925"/>
        <end position="1123"/>
    </location>
</feature>
<keyword evidence="11" id="KW-1185">Reference proteome</keyword>
<dbReference type="InterPro" id="IPR002869">
    <property type="entry name" value="Pyrv_flavodox_OxRed_cen"/>
</dbReference>
<dbReference type="CDD" id="cd07034">
    <property type="entry name" value="TPP_PYR_PFOR_IOR-alpha_like"/>
    <property type="match status" value="1"/>
</dbReference>
<evidence type="ECO:0000256" key="1">
    <source>
        <dbReference type="ARBA" id="ARBA00022448"/>
    </source>
</evidence>
<dbReference type="RefSeq" id="WP_235703532.1">
    <property type="nucleotide sequence ID" value="NZ_JAKGBZ010000009.1"/>
</dbReference>
<dbReference type="EMBL" id="JAKGBZ010000009">
    <property type="protein sequence ID" value="MCF3946296.1"/>
    <property type="molecule type" value="Genomic_DNA"/>
</dbReference>
<organism evidence="10 11">
    <name type="scientific">Acidiphilium iwatense</name>
    <dbReference type="NCBI Taxonomy" id="768198"/>
    <lineage>
        <taxon>Bacteria</taxon>
        <taxon>Pseudomonadati</taxon>
        <taxon>Pseudomonadota</taxon>
        <taxon>Alphaproteobacteria</taxon>
        <taxon>Acetobacterales</taxon>
        <taxon>Acidocellaceae</taxon>
        <taxon>Acidiphilium</taxon>
    </lineage>
</organism>
<evidence type="ECO:0000259" key="8">
    <source>
        <dbReference type="Pfam" id="PF02775"/>
    </source>
</evidence>
<evidence type="ECO:0000259" key="9">
    <source>
        <dbReference type="Pfam" id="PF20169"/>
    </source>
</evidence>
<keyword evidence="1" id="KW-0813">Transport</keyword>
<dbReference type="Pfam" id="PF20169">
    <property type="entry name" value="DUF6537"/>
    <property type="match status" value="1"/>
</dbReference>
<evidence type="ECO:0000313" key="11">
    <source>
        <dbReference type="Proteomes" id="UP001521209"/>
    </source>
</evidence>
<evidence type="ECO:0000259" key="7">
    <source>
        <dbReference type="Pfam" id="PF01558"/>
    </source>
</evidence>
<dbReference type="Gene3D" id="3.40.50.970">
    <property type="match status" value="1"/>
</dbReference>
<evidence type="ECO:0000256" key="4">
    <source>
        <dbReference type="ARBA" id="ARBA00023002"/>
    </source>
</evidence>
<name>A0ABS9DU91_9PROT</name>
<gene>
    <name evidence="10" type="ORF">L2A60_06315</name>
</gene>
<feature type="domain" description="Pyruvate/ketoisovalerate oxidoreductase catalytic" evidence="7">
    <location>
        <begin position="711"/>
        <end position="897"/>
    </location>
</feature>
<dbReference type="SUPFAM" id="SSF52922">
    <property type="entry name" value="TK C-terminal domain-like"/>
    <property type="match status" value="1"/>
</dbReference>
<dbReference type="Proteomes" id="UP001521209">
    <property type="component" value="Unassembled WGS sequence"/>
</dbReference>
<keyword evidence="6" id="KW-0411">Iron-sulfur</keyword>
<dbReference type="PANTHER" id="PTHR48084">
    <property type="entry name" value="2-OXOGLUTARATE OXIDOREDUCTASE SUBUNIT KORB-RELATED"/>
    <property type="match status" value="1"/>
</dbReference>
<evidence type="ECO:0000256" key="3">
    <source>
        <dbReference type="ARBA" id="ARBA00022982"/>
    </source>
</evidence>
<evidence type="ECO:0000256" key="5">
    <source>
        <dbReference type="ARBA" id="ARBA00023004"/>
    </source>
</evidence>
<dbReference type="InterPro" id="IPR011766">
    <property type="entry name" value="TPP_enzyme_TPP-bd"/>
</dbReference>
<keyword evidence="5" id="KW-0408">Iron</keyword>
<keyword evidence="2" id="KW-0004">4Fe-4S</keyword>
<sequence>MKTAELARDARYTATGGRMILTGTQALIRLLLTQRRRDRNSGFNTAGFLSGYRGSPLGGLDIQAFAAAKALEAENIVFKPGLNEDLAMTAIWGSQMTPLFPGAKNDGVFAMWYGKGPGVDRSGDAMKHANYAGTTRLGGVLVVTGDDHAAKSSSIANQSEQALIAAGVPVFAPSSIADILELGLYGWAASRHSGLYIGFKTVEEIIDCTASIATDPEALSIVMPDIDSSLVAMRLHEKILDQEARVLRVRYPALLDFVRANPINRIIDAAPGARIGIVTAGKSFLDVEQARADLALDGARLLKLGMTWPLEPEIIRDFANGLDEIVVVEEKQPIVENQIKSILYGTANAPRVLGKTDEAGATLLKPESDLSAAEVTLALGDRVERIMPSEARSKLLANLRANIAGANTLDFGAHRVPHFCSGCPHSTSTKVPDGSRAMAGIGCHYMVTWMDRSTDVFSHMGAEGVAWIGQSPFTEETHVFANLGDGTYHHSGILAIRAAVAAGVNITYRILFNDAVAMTGGQHIDGPLTVPQITRQLAAEGVVRIDIVTDEPEKYHGVTDLAPGVTIHHRRDLDAVQRSVRETPGVTALVYDQTCATEKRRRRKRGTMADPAKRAFINQRVCEGCGDCSKTSNCVSVVPVETEFGRKRSIDQSSCNKDFSCVEGFCPSFVTVHGGGLKKPEATLHAAPANLPEPTLPALDRPWNVVIAGIGGTGVVTIGALLGMAAHLDGVAVSVLDVLGLAQKGGAVVSHVRFGGAAGTGQALRVPQGRADLLLGCDALVSGEHETLDCLGEATTSVVNLHETITGEFTRDPDFSLPMRRLRQTIAKRVGEPNLASIDATGLATALMGDAIATNLFVLGYAWQLGKVPVARQSIEEGIRLNNQAVALNLAAFAWGRAAAIDTDQVIAKLPARANTRKPETPDLDTMIAKFRDELVAYQNAAYAGRYMTLLAEVRAAEQKLRTGSAALTEAAARNFYKLMAYKDEYEVARLYSAPEFRDGLAAQFAGDTKLRLHLAPPLLAKRDARTGHLQKREFGPWILTAFRALEKFKFLRGTALDPFGYTEERRTERALIARYEASIRAALAGLDATNLAKAVELAGLPAQIRGFGHVKEANLRAVAPLWQALDDLFAAPPTQATSDPDHFGIAAE</sequence>
<feature type="domain" description="Thiamine pyrophosphate enzyme TPP-binding" evidence="8">
    <location>
        <begin position="440"/>
        <end position="523"/>
    </location>
</feature>
<dbReference type="NCBIfam" id="NF009589">
    <property type="entry name" value="PRK13030.1"/>
    <property type="match status" value="1"/>
</dbReference>
<dbReference type="SUPFAM" id="SSF53323">
    <property type="entry name" value="Pyruvate-ferredoxin oxidoreductase, PFOR, domain III"/>
    <property type="match status" value="1"/>
</dbReference>
<keyword evidence="2" id="KW-0479">Metal-binding</keyword>
<comment type="caution">
    <text evidence="10">The sequence shown here is derived from an EMBL/GenBank/DDBJ whole genome shotgun (WGS) entry which is preliminary data.</text>
</comment>
<evidence type="ECO:0000256" key="2">
    <source>
        <dbReference type="ARBA" id="ARBA00022485"/>
    </source>
</evidence>
<proteinExistence type="predicted"/>
<dbReference type="Pfam" id="PF02775">
    <property type="entry name" value="TPP_enzyme_C"/>
    <property type="match status" value="1"/>
</dbReference>
<evidence type="ECO:0000256" key="6">
    <source>
        <dbReference type="ARBA" id="ARBA00023014"/>
    </source>
</evidence>
<dbReference type="InterPro" id="IPR051457">
    <property type="entry name" value="2-oxoacid:Fd_oxidoreductase"/>
</dbReference>
<dbReference type="InterPro" id="IPR002880">
    <property type="entry name" value="Pyrv_Fd/Flavodoxin_OxRdtase_N"/>
</dbReference>
<dbReference type="InterPro" id="IPR009014">
    <property type="entry name" value="Transketo_C/PFOR_II"/>
</dbReference>
<dbReference type="Pfam" id="PF01558">
    <property type="entry name" value="POR"/>
    <property type="match status" value="1"/>
</dbReference>
<keyword evidence="3" id="KW-0249">Electron transport</keyword>
<dbReference type="SUPFAM" id="SSF52518">
    <property type="entry name" value="Thiamin diphosphate-binding fold (THDP-binding)"/>
    <property type="match status" value="2"/>
</dbReference>
<dbReference type="NCBIfam" id="NF009588">
    <property type="entry name" value="PRK13029.1"/>
    <property type="match status" value="1"/>
</dbReference>
<protein>
    <submittedName>
        <fullName evidence="10">Indolepyruvate ferredoxin oxidoreductase family protein</fullName>
    </submittedName>
</protein>
<keyword evidence="4" id="KW-0560">Oxidoreductase</keyword>
<dbReference type="PANTHER" id="PTHR48084:SF3">
    <property type="entry name" value="SUBUNIT OF PYRUVATE:FLAVODOXIN OXIDOREDUCTASE"/>
    <property type="match status" value="1"/>
</dbReference>